<dbReference type="EMBL" id="BMIU01000024">
    <property type="protein sequence ID" value="GGF46255.1"/>
    <property type="molecule type" value="Genomic_DNA"/>
</dbReference>
<dbReference type="InterPro" id="IPR036278">
    <property type="entry name" value="Sialidase_sf"/>
</dbReference>
<evidence type="ECO:0000313" key="3">
    <source>
        <dbReference type="Proteomes" id="UP000647339"/>
    </source>
</evidence>
<accession>A0ABQ1V9G1</accession>
<organism evidence="2 3">
    <name type="scientific">Echinicola rosea</name>
    <dbReference type="NCBI Taxonomy" id="1807691"/>
    <lineage>
        <taxon>Bacteria</taxon>
        <taxon>Pseudomonadati</taxon>
        <taxon>Bacteroidota</taxon>
        <taxon>Cytophagia</taxon>
        <taxon>Cytophagales</taxon>
        <taxon>Cyclobacteriaceae</taxon>
        <taxon>Echinicola</taxon>
    </lineage>
</organism>
<dbReference type="PANTHER" id="PTHR43752">
    <property type="entry name" value="BNR/ASP-BOX REPEAT FAMILY PROTEIN"/>
    <property type="match status" value="1"/>
</dbReference>
<evidence type="ECO:0000313" key="2">
    <source>
        <dbReference type="EMBL" id="GGF46255.1"/>
    </source>
</evidence>
<evidence type="ECO:0000259" key="1">
    <source>
        <dbReference type="Pfam" id="PF13088"/>
    </source>
</evidence>
<dbReference type="Pfam" id="PF13088">
    <property type="entry name" value="BNR_2"/>
    <property type="match status" value="2"/>
</dbReference>
<proteinExistence type="predicted"/>
<dbReference type="Proteomes" id="UP000647339">
    <property type="component" value="Unassembled WGS sequence"/>
</dbReference>
<dbReference type="Gene3D" id="2.120.10.10">
    <property type="match status" value="1"/>
</dbReference>
<dbReference type="SUPFAM" id="SSF50939">
    <property type="entry name" value="Sialidases"/>
    <property type="match status" value="1"/>
</dbReference>
<protein>
    <recommendedName>
        <fullName evidence="1">Sialidase domain-containing protein</fullName>
    </recommendedName>
</protein>
<sequence>MGAQGQERLEKAVSESALIFPLQKMHVHGSSLVEVAGGHWLAVWFQGSGERTADDVKIMGATRQNGQDQWSEPFVMADTPGIPDCNPVVFLNDRGKLFLIWIAVLANRWEQSVLRVKTAEKYTGNGAPKWSWQDNIFLKPGEEFAQEVDLRLSSLPQSTAGWAEYARPYDEQIKSAAKDPSKRGIGWMTRIKPLVEGGRIILPLYSDGFNFSMMAISEDHGRTWRPSLPLVGRGPIQPALARRQNGDILALMRDSGDAPARVHKSISKDNGHTWTASTKTAIPNTASVEMIKWDEGHWLLLGNDIIDGRYQLTLYISEDEGDAWRALAKIEEDSTKKGRFSYPSMLRGTDDQLHITYSYHLPDDEKSIKYVVLDPELLF</sequence>
<reference evidence="3" key="1">
    <citation type="journal article" date="2019" name="Int. J. Syst. Evol. Microbiol.">
        <title>The Global Catalogue of Microorganisms (GCM) 10K type strain sequencing project: providing services to taxonomists for standard genome sequencing and annotation.</title>
        <authorList>
            <consortium name="The Broad Institute Genomics Platform"/>
            <consortium name="The Broad Institute Genome Sequencing Center for Infectious Disease"/>
            <person name="Wu L."/>
            <person name="Ma J."/>
        </authorList>
    </citation>
    <scope>NUCLEOTIDE SEQUENCE [LARGE SCALE GENOMIC DNA]</scope>
    <source>
        <strain evidence="3">CGMCC 1.15407</strain>
    </source>
</reference>
<dbReference type="InterPro" id="IPR011040">
    <property type="entry name" value="Sialidase"/>
</dbReference>
<comment type="caution">
    <text evidence="2">The sequence shown here is derived from an EMBL/GenBank/DDBJ whole genome shotgun (WGS) entry which is preliminary data.</text>
</comment>
<name>A0ABQ1V9G1_9BACT</name>
<keyword evidence="3" id="KW-1185">Reference proteome</keyword>
<dbReference type="CDD" id="cd15482">
    <property type="entry name" value="Sialidase_non-viral"/>
    <property type="match status" value="1"/>
</dbReference>
<feature type="domain" description="Sialidase" evidence="1">
    <location>
        <begin position="195"/>
        <end position="355"/>
    </location>
</feature>
<dbReference type="PANTHER" id="PTHR43752:SF2">
    <property type="entry name" value="BNR_ASP-BOX REPEAT FAMILY PROTEIN"/>
    <property type="match status" value="1"/>
</dbReference>
<feature type="domain" description="Sialidase" evidence="1">
    <location>
        <begin position="38"/>
        <end position="134"/>
    </location>
</feature>
<gene>
    <name evidence="2" type="ORF">GCM10011339_38450</name>
</gene>